<comment type="caution">
    <text evidence="1">The sequence shown here is derived from an EMBL/GenBank/DDBJ whole genome shotgun (WGS) entry which is preliminary data.</text>
</comment>
<gene>
    <name evidence="1" type="ORF">ERUC_LOCUS15510</name>
</gene>
<dbReference type="AlphaFoldDB" id="A0ABC8JTW6"/>
<dbReference type="EMBL" id="CAKOAT010144821">
    <property type="protein sequence ID" value="CAH8340896.1"/>
    <property type="molecule type" value="Genomic_DNA"/>
</dbReference>
<sequence length="80" mass="9772">MAYIHDVIYPYISWGDSYLVVESAEFIRVDEVEDYRIKLLMRMKSDKHDFSDHIWESEETPEFLLGFMTNKERIMTYLRK</sequence>
<evidence type="ECO:0000313" key="2">
    <source>
        <dbReference type="Proteomes" id="UP001642260"/>
    </source>
</evidence>
<organism evidence="1 2">
    <name type="scientific">Eruca vesicaria subsp. sativa</name>
    <name type="common">Garden rocket</name>
    <name type="synonym">Eruca sativa</name>
    <dbReference type="NCBI Taxonomy" id="29727"/>
    <lineage>
        <taxon>Eukaryota</taxon>
        <taxon>Viridiplantae</taxon>
        <taxon>Streptophyta</taxon>
        <taxon>Embryophyta</taxon>
        <taxon>Tracheophyta</taxon>
        <taxon>Spermatophyta</taxon>
        <taxon>Magnoliopsida</taxon>
        <taxon>eudicotyledons</taxon>
        <taxon>Gunneridae</taxon>
        <taxon>Pentapetalae</taxon>
        <taxon>rosids</taxon>
        <taxon>malvids</taxon>
        <taxon>Brassicales</taxon>
        <taxon>Brassicaceae</taxon>
        <taxon>Brassiceae</taxon>
        <taxon>Eruca</taxon>
    </lineage>
</organism>
<dbReference type="Proteomes" id="UP001642260">
    <property type="component" value="Unassembled WGS sequence"/>
</dbReference>
<accession>A0ABC8JTW6</accession>
<evidence type="ECO:0000313" key="1">
    <source>
        <dbReference type="EMBL" id="CAH8340896.1"/>
    </source>
</evidence>
<name>A0ABC8JTW6_ERUVS</name>
<keyword evidence="2" id="KW-1185">Reference proteome</keyword>
<reference evidence="1 2" key="1">
    <citation type="submission" date="2022-03" db="EMBL/GenBank/DDBJ databases">
        <authorList>
            <person name="Macdonald S."/>
            <person name="Ahmed S."/>
            <person name="Newling K."/>
        </authorList>
    </citation>
    <scope>NUCLEOTIDE SEQUENCE [LARGE SCALE GENOMIC DNA]</scope>
</reference>
<protein>
    <submittedName>
        <fullName evidence="1">Uncharacterized protein</fullName>
    </submittedName>
</protein>
<proteinExistence type="predicted"/>